<dbReference type="KEGG" id="sted:SPTER_12690"/>
<keyword evidence="1 9" id="KW-0963">Cytoplasm</keyword>
<comment type="subunit">
    <text evidence="9">Homodimer.</text>
</comment>
<dbReference type="GO" id="GO:0000287">
    <property type="term" value="F:magnesium ion binding"/>
    <property type="evidence" value="ECO:0007669"/>
    <property type="project" value="UniProtKB-UniRule"/>
</dbReference>
<feature type="binding site" evidence="9">
    <location>
        <begin position="118"/>
        <end position="121"/>
    </location>
    <ligand>
        <name>ATP</name>
        <dbReference type="ChEBI" id="CHEBI:30616"/>
    </ligand>
</feature>
<dbReference type="OrthoDB" id="9802097at2"/>
<keyword evidence="11" id="KW-1185">Reference proteome</keyword>
<dbReference type="Gene3D" id="3.40.50.300">
    <property type="entry name" value="P-loop containing nucleotide triphosphate hydrolases"/>
    <property type="match status" value="1"/>
</dbReference>
<feature type="binding site" evidence="9">
    <location>
        <begin position="178"/>
        <end position="179"/>
    </location>
    <ligand>
        <name>ATP</name>
        <dbReference type="ChEBI" id="CHEBI:30616"/>
    </ligand>
</feature>
<dbReference type="EMBL" id="CP036259">
    <property type="protein sequence ID" value="QDR79960.1"/>
    <property type="molecule type" value="Genomic_DNA"/>
</dbReference>
<dbReference type="HAMAP" id="MF_00336">
    <property type="entry name" value="BioD"/>
    <property type="match status" value="1"/>
</dbReference>
<dbReference type="PANTHER" id="PTHR43210">
    <property type="entry name" value="DETHIOBIOTIN SYNTHETASE"/>
    <property type="match status" value="1"/>
</dbReference>
<sequence>MQTGLFITATDTDTGKTFITGAIAAAIKARGITVGVVKPVASGGTADSSGRLVSADATFLMLAAGMGEARRQQVNPVCLAPALTPAVAAVESGVTIDVAQLIGISRAMLACSAVTLIEGVGGITAPLWQDYLVADMMLALGLPGLLVTRPGLGTINHTVLTAKYASQRGIQLAGIIINRWPEERVTVRERSNLEYIERLTGLPVLGKFPAVPGVISDQTAMARLAVLAEKHLPIDHFIKLMTGGGCSADGNTAR</sequence>
<feature type="active site" evidence="9">
    <location>
        <position position="38"/>
    </location>
</feature>
<comment type="caution">
    <text evidence="9">Lacks conserved residue(s) required for the propagation of feature annotation.</text>
</comment>
<keyword evidence="5 9" id="KW-0093">Biotin biosynthesis</keyword>
<evidence type="ECO:0000313" key="10">
    <source>
        <dbReference type="EMBL" id="QDR79960.1"/>
    </source>
</evidence>
<keyword evidence="4 9" id="KW-0547">Nucleotide-binding</keyword>
<dbReference type="GO" id="GO:0004141">
    <property type="term" value="F:dethiobiotin synthase activity"/>
    <property type="evidence" value="ECO:0007669"/>
    <property type="project" value="UniProtKB-UniRule"/>
</dbReference>
<feature type="binding site" evidence="9">
    <location>
        <position position="42"/>
    </location>
    <ligand>
        <name>substrate</name>
    </ligand>
</feature>
<reference evidence="10 11" key="1">
    <citation type="submission" date="2019-02" db="EMBL/GenBank/DDBJ databases">
        <title>Closed genome of Sporomusa termitida DSM 4440.</title>
        <authorList>
            <person name="Poehlein A."/>
            <person name="Daniel R."/>
        </authorList>
    </citation>
    <scope>NUCLEOTIDE SEQUENCE [LARGE SCALE GENOMIC DNA]</scope>
    <source>
        <strain evidence="10 11">DSM 4440</strain>
    </source>
</reference>
<evidence type="ECO:0000256" key="8">
    <source>
        <dbReference type="ARBA" id="ARBA00047386"/>
    </source>
</evidence>
<comment type="cofactor">
    <cofactor evidence="9">
        <name>Mg(2+)</name>
        <dbReference type="ChEBI" id="CHEBI:18420"/>
    </cofactor>
</comment>
<keyword evidence="6 9" id="KW-0067">ATP-binding</keyword>
<dbReference type="InterPro" id="IPR004472">
    <property type="entry name" value="DTB_synth_BioD"/>
</dbReference>
<dbReference type="UniPathway" id="UPA00078">
    <property type="reaction ID" value="UER00161"/>
</dbReference>
<dbReference type="RefSeq" id="WP_144349536.1">
    <property type="nucleotide sequence ID" value="NZ_CP036259.1"/>
</dbReference>
<accession>A0A517DRH3</accession>
<dbReference type="AlphaFoldDB" id="A0A517DRH3"/>
<dbReference type="CDD" id="cd03109">
    <property type="entry name" value="DTBS"/>
    <property type="match status" value="1"/>
</dbReference>
<keyword evidence="7 9" id="KW-0460">Magnesium</keyword>
<dbReference type="PIRSF" id="PIRSF006755">
    <property type="entry name" value="DTB_synth"/>
    <property type="match status" value="1"/>
</dbReference>
<comment type="catalytic activity">
    <reaction evidence="9">
        <text>(7R,8S)-7,8-diammoniononanoate + CO2 + ATP = (4R,5S)-dethiobiotin + ADP + phosphate + 3 H(+)</text>
        <dbReference type="Rhea" id="RHEA:15805"/>
        <dbReference type="ChEBI" id="CHEBI:15378"/>
        <dbReference type="ChEBI" id="CHEBI:16526"/>
        <dbReference type="ChEBI" id="CHEBI:30616"/>
        <dbReference type="ChEBI" id="CHEBI:43474"/>
        <dbReference type="ChEBI" id="CHEBI:149469"/>
        <dbReference type="ChEBI" id="CHEBI:149473"/>
        <dbReference type="ChEBI" id="CHEBI:456216"/>
        <dbReference type="EC" id="6.3.3.3"/>
    </reaction>
</comment>
<dbReference type="EC" id="6.3.3.3" evidence="9"/>
<name>A0A517DRH3_9FIRM</name>
<dbReference type="InterPro" id="IPR027417">
    <property type="entry name" value="P-loop_NTPase"/>
</dbReference>
<feature type="binding site" evidence="9">
    <location>
        <position position="118"/>
    </location>
    <ligand>
        <name>Mg(2+)</name>
        <dbReference type="ChEBI" id="CHEBI:18420"/>
    </ligand>
</feature>
<comment type="function">
    <text evidence="9">Catalyzes a mechanistically unusual reaction, the ATP-dependent insertion of CO2 between the N7 and N8 nitrogen atoms of 7,8-diaminopelargonic acid (DAPA, also called 7,8-diammoniononanoate) to form a ureido ring.</text>
</comment>
<gene>
    <name evidence="10" type="primary">bioD1</name>
    <name evidence="9" type="synonym">bioD</name>
    <name evidence="10" type="ORF">SPTER_12690</name>
</gene>
<dbReference type="NCBIfam" id="TIGR00347">
    <property type="entry name" value="bioD"/>
    <property type="match status" value="1"/>
</dbReference>
<evidence type="ECO:0000313" key="11">
    <source>
        <dbReference type="Proteomes" id="UP000320776"/>
    </source>
</evidence>
<evidence type="ECO:0000256" key="7">
    <source>
        <dbReference type="ARBA" id="ARBA00022842"/>
    </source>
</evidence>
<evidence type="ECO:0000256" key="5">
    <source>
        <dbReference type="ARBA" id="ARBA00022756"/>
    </source>
</evidence>
<comment type="subcellular location">
    <subcellularLocation>
        <location evidence="9">Cytoplasm</location>
    </subcellularLocation>
</comment>
<dbReference type="SUPFAM" id="SSF52540">
    <property type="entry name" value="P-loop containing nucleoside triphosphate hydrolases"/>
    <property type="match status" value="1"/>
</dbReference>
<keyword evidence="3 9" id="KW-0479">Metal-binding</keyword>
<evidence type="ECO:0000256" key="9">
    <source>
        <dbReference type="HAMAP-Rule" id="MF_00336"/>
    </source>
</evidence>
<evidence type="ECO:0000256" key="2">
    <source>
        <dbReference type="ARBA" id="ARBA00022598"/>
    </source>
</evidence>
<protein>
    <recommendedName>
        <fullName evidence="9">ATP-dependent dethiobiotin synthetase BioD</fullName>
        <ecNumber evidence="9">6.3.3.3</ecNumber>
    </recommendedName>
    <alternativeName>
        <fullName evidence="9">DTB synthetase</fullName>
        <shortName evidence="9">DTBS</shortName>
    </alternativeName>
    <alternativeName>
        <fullName evidence="9">Dethiobiotin synthase</fullName>
    </alternativeName>
</protein>
<proteinExistence type="inferred from homology"/>
<feature type="binding site" evidence="9">
    <location>
        <position position="56"/>
    </location>
    <ligand>
        <name>Mg(2+)</name>
        <dbReference type="ChEBI" id="CHEBI:18420"/>
    </ligand>
</feature>
<dbReference type="Proteomes" id="UP000320776">
    <property type="component" value="Chromosome"/>
</dbReference>
<comment type="pathway">
    <text evidence="9">Cofactor biosynthesis; biotin biosynthesis; biotin from 7,8-diaminononanoate: step 1/2.</text>
</comment>
<organism evidence="10 11">
    <name type="scientific">Sporomusa termitida</name>
    <dbReference type="NCBI Taxonomy" id="2377"/>
    <lineage>
        <taxon>Bacteria</taxon>
        <taxon>Bacillati</taxon>
        <taxon>Bacillota</taxon>
        <taxon>Negativicutes</taxon>
        <taxon>Selenomonadales</taxon>
        <taxon>Sporomusaceae</taxon>
        <taxon>Sporomusa</taxon>
    </lineage>
</organism>
<dbReference type="GO" id="GO:0005524">
    <property type="term" value="F:ATP binding"/>
    <property type="evidence" value="ECO:0007669"/>
    <property type="project" value="UniProtKB-UniRule"/>
</dbReference>
<evidence type="ECO:0000256" key="4">
    <source>
        <dbReference type="ARBA" id="ARBA00022741"/>
    </source>
</evidence>
<comment type="catalytic activity">
    <reaction evidence="8">
        <text>(7R,8S)-8-amino-7-(carboxyamino)nonanoate + ATP = (4R,5S)-dethiobiotin + ADP + phosphate + H(+)</text>
        <dbReference type="Rhea" id="RHEA:63684"/>
        <dbReference type="ChEBI" id="CHEBI:15378"/>
        <dbReference type="ChEBI" id="CHEBI:30616"/>
        <dbReference type="ChEBI" id="CHEBI:43474"/>
        <dbReference type="ChEBI" id="CHEBI:149470"/>
        <dbReference type="ChEBI" id="CHEBI:149473"/>
        <dbReference type="ChEBI" id="CHEBI:456216"/>
    </reaction>
</comment>
<dbReference type="Pfam" id="PF13500">
    <property type="entry name" value="AAA_26"/>
    <property type="match status" value="1"/>
</dbReference>
<dbReference type="GO" id="GO:0009102">
    <property type="term" value="P:biotin biosynthetic process"/>
    <property type="evidence" value="ECO:0007669"/>
    <property type="project" value="UniProtKB-UniRule"/>
</dbReference>
<dbReference type="PANTHER" id="PTHR43210:SF2">
    <property type="entry name" value="ATP-DEPENDENT DETHIOBIOTIN SYNTHETASE BIOD 2"/>
    <property type="match status" value="1"/>
</dbReference>
<feature type="binding site" evidence="9">
    <location>
        <position position="17"/>
    </location>
    <ligand>
        <name>Mg(2+)</name>
        <dbReference type="ChEBI" id="CHEBI:18420"/>
    </ligand>
</feature>
<keyword evidence="2 9" id="KW-0436">Ligase</keyword>
<evidence type="ECO:0000256" key="3">
    <source>
        <dbReference type="ARBA" id="ARBA00022723"/>
    </source>
</evidence>
<comment type="similarity">
    <text evidence="9">Belongs to the dethiobiotin synthetase family.</text>
</comment>
<dbReference type="GO" id="GO:0005829">
    <property type="term" value="C:cytosol"/>
    <property type="evidence" value="ECO:0007669"/>
    <property type="project" value="TreeGrafter"/>
</dbReference>
<evidence type="ECO:0000256" key="1">
    <source>
        <dbReference type="ARBA" id="ARBA00022490"/>
    </source>
</evidence>
<feature type="binding site" evidence="9">
    <location>
        <position position="56"/>
    </location>
    <ligand>
        <name>ATP</name>
        <dbReference type="ChEBI" id="CHEBI:30616"/>
    </ligand>
</feature>
<evidence type="ECO:0000256" key="6">
    <source>
        <dbReference type="ARBA" id="ARBA00022840"/>
    </source>
</evidence>